<proteinExistence type="predicted"/>
<gene>
    <name evidence="2" type="ORF">V5O48_009473</name>
</gene>
<sequence length="285" mass="31037">MSQNEASPNNSALSSPISVPSDLDPAAQATADESQPPDTGTPVPPPASQQPETSAVFRPVSYRDRNADILLSWGRSMEWGRGSSGWGDASPPRSPLSQQVEESWKDLQGARRTWASEKKSWTTSGALVHDLNIAHYSRTNDFGWSWEGGKGRDDSLDTLPDRAWSTVQLHRCLKEAVDAAIPAPTFTGPQVMERLQQVERAIIVNQGLNEDIESQSTLLAERLRSVNSRKYQLRSEAEDLRAVRCNMRDLFDLANTWRSPPPPTATNEEEAAGGSGSGNAPGSSA</sequence>
<comment type="caution">
    <text evidence="2">The sequence shown here is derived from an EMBL/GenBank/DDBJ whole genome shotgun (WGS) entry which is preliminary data.</text>
</comment>
<feature type="region of interest" description="Disordered" evidence="1">
    <location>
        <begin position="81"/>
        <end position="100"/>
    </location>
</feature>
<accession>A0ABR3FAZ1</accession>
<feature type="region of interest" description="Disordered" evidence="1">
    <location>
        <begin position="1"/>
        <end position="60"/>
    </location>
</feature>
<evidence type="ECO:0000313" key="2">
    <source>
        <dbReference type="EMBL" id="KAL0572486.1"/>
    </source>
</evidence>
<feature type="region of interest" description="Disordered" evidence="1">
    <location>
        <begin position="254"/>
        <end position="285"/>
    </location>
</feature>
<keyword evidence="3" id="KW-1185">Reference proteome</keyword>
<reference evidence="2 3" key="1">
    <citation type="submission" date="2024-02" db="EMBL/GenBank/DDBJ databases">
        <title>A draft genome for the cacao thread blight pathogen Marasmius crinis-equi.</title>
        <authorList>
            <person name="Cohen S.P."/>
            <person name="Baruah I.K."/>
            <person name="Amoako-Attah I."/>
            <person name="Bukari Y."/>
            <person name="Meinhardt L.W."/>
            <person name="Bailey B.A."/>
        </authorList>
    </citation>
    <scope>NUCLEOTIDE SEQUENCE [LARGE SCALE GENOMIC DNA]</scope>
    <source>
        <strain evidence="2 3">GH-76</strain>
    </source>
</reference>
<evidence type="ECO:0000256" key="1">
    <source>
        <dbReference type="SAM" id="MobiDB-lite"/>
    </source>
</evidence>
<protein>
    <submittedName>
        <fullName evidence="2">Uncharacterized protein</fullName>
    </submittedName>
</protein>
<dbReference type="EMBL" id="JBAHYK010000624">
    <property type="protein sequence ID" value="KAL0572486.1"/>
    <property type="molecule type" value="Genomic_DNA"/>
</dbReference>
<organism evidence="2 3">
    <name type="scientific">Marasmius crinis-equi</name>
    <dbReference type="NCBI Taxonomy" id="585013"/>
    <lineage>
        <taxon>Eukaryota</taxon>
        <taxon>Fungi</taxon>
        <taxon>Dikarya</taxon>
        <taxon>Basidiomycota</taxon>
        <taxon>Agaricomycotina</taxon>
        <taxon>Agaricomycetes</taxon>
        <taxon>Agaricomycetidae</taxon>
        <taxon>Agaricales</taxon>
        <taxon>Marasmiineae</taxon>
        <taxon>Marasmiaceae</taxon>
        <taxon>Marasmius</taxon>
    </lineage>
</organism>
<dbReference type="Proteomes" id="UP001465976">
    <property type="component" value="Unassembled WGS sequence"/>
</dbReference>
<feature type="compositionally biased region" description="Polar residues" evidence="1">
    <location>
        <begin position="1"/>
        <end position="18"/>
    </location>
</feature>
<evidence type="ECO:0000313" key="3">
    <source>
        <dbReference type="Proteomes" id="UP001465976"/>
    </source>
</evidence>
<name>A0ABR3FAZ1_9AGAR</name>